<feature type="region of interest" description="Disordered" evidence="1">
    <location>
        <begin position="1"/>
        <end position="32"/>
    </location>
</feature>
<name>A0A8X6Q2C5_NEPPI</name>
<sequence>MECFSKSALADDTVPDDQTPGMAEHERGDQFPRIPNDGWLTYLDLMEIPFLPLISERKGFGSEEILVLQHCVVDVRSQAKKKQDDILVIDMDNFMSR</sequence>
<proteinExistence type="predicted"/>
<organism evidence="2 3">
    <name type="scientific">Nephila pilipes</name>
    <name type="common">Giant wood spider</name>
    <name type="synonym">Nephila maculata</name>
    <dbReference type="NCBI Taxonomy" id="299642"/>
    <lineage>
        <taxon>Eukaryota</taxon>
        <taxon>Metazoa</taxon>
        <taxon>Ecdysozoa</taxon>
        <taxon>Arthropoda</taxon>
        <taxon>Chelicerata</taxon>
        <taxon>Arachnida</taxon>
        <taxon>Araneae</taxon>
        <taxon>Araneomorphae</taxon>
        <taxon>Entelegynae</taxon>
        <taxon>Araneoidea</taxon>
        <taxon>Nephilidae</taxon>
        <taxon>Nephila</taxon>
    </lineage>
</organism>
<keyword evidence="3" id="KW-1185">Reference proteome</keyword>
<dbReference type="Proteomes" id="UP000887013">
    <property type="component" value="Unassembled WGS sequence"/>
</dbReference>
<protein>
    <submittedName>
        <fullName evidence="2">Uncharacterized protein</fullName>
    </submittedName>
</protein>
<evidence type="ECO:0000256" key="1">
    <source>
        <dbReference type="SAM" id="MobiDB-lite"/>
    </source>
</evidence>
<accession>A0A8X6Q2C5</accession>
<evidence type="ECO:0000313" key="3">
    <source>
        <dbReference type="Proteomes" id="UP000887013"/>
    </source>
</evidence>
<dbReference type="EMBL" id="BMAW01027575">
    <property type="protein sequence ID" value="GFU02801.1"/>
    <property type="molecule type" value="Genomic_DNA"/>
</dbReference>
<comment type="caution">
    <text evidence="2">The sequence shown here is derived from an EMBL/GenBank/DDBJ whole genome shotgun (WGS) entry which is preliminary data.</text>
</comment>
<evidence type="ECO:0000313" key="2">
    <source>
        <dbReference type="EMBL" id="GFU02801.1"/>
    </source>
</evidence>
<reference evidence="2" key="1">
    <citation type="submission" date="2020-08" db="EMBL/GenBank/DDBJ databases">
        <title>Multicomponent nature underlies the extraordinary mechanical properties of spider dragline silk.</title>
        <authorList>
            <person name="Kono N."/>
            <person name="Nakamura H."/>
            <person name="Mori M."/>
            <person name="Yoshida Y."/>
            <person name="Ohtoshi R."/>
            <person name="Malay A.D."/>
            <person name="Moran D.A.P."/>
            <person name="Tomita M."/>
            <person name="Numata K."/>
            <person name="Arakawa K."/>
        </authorList>
    </citation>
    <scope>NUCLEOTIDE SEQUENCE</scope>
</reference>
<dbReference type="AlphaFoldDB" id="A0A8X6Q2C5"/>
<gene>
    <name evidence="2" type="ORF">NPIL_35391</name>
</gene>